<reference evidence="1 2" key="1">
    <citation type="journal article" date="2019" name="Sci. Rep.">
        <title>Orb-weaving spider Araneus ventricosus genome elucidates the spidroin gene catalogue.</title>
        <authorList>
            <person name="Kono N."/>
            <person name="Nakamura H."/>
            <person name="Ohtoshi R."/>
            <person name="Moran D.A.P."/>
            <person name="Shinohara A."/>
            <person name="Yoshida Y."/>
            <person name="Fujiwara M."/>
            <person name="Mori M."/>
            <person name="Tomita M."/>
            <person name="Arakawa K."/>
        </authorList>
    </citation>
    <scope>NUCLEOTIDE SEQUENCE [LARGE SCALE GENOMIC DNA]</scope>
</reference>
<evidence type="ECO:0000313" key="2">
    <source>
        <dbReference type="Proteomes" id="UP000499080"/>
    </source>
</evidence>
<keyword evidence="2" id="KW-1185">Reference proteome</keyword>
<accession>A0A4Y2PB07</accession>
<evidence type="ECO:0000313" key="1">
    <source>
        <dbReference type="EMBL" id="GBN48173.1"/>
    </source>
</evidence>
<dbReference type="EMBL" id="BGPR01010827">
    <property type="protein sequence ID" value="GBN48173.1"/>
    <property type="molecule type" value="Genomic_DNA"/>
</dbReference>
<comment type="caution">
    <text evidence="1">The sequence shown here is derived from an EMBL/GenBank/DDBJ whole genome shotgun (WGS) entry which is preliminary data.</text>
</comment>
<dbReference type="AlphaFoldDB" id="A0A4Y2PB07"/>
<protein>
    <submittedName>
        <fullName evidence="1">Uncharacterized protein</fullName>
    </submittedName>
</protein>
<proteinExistence type="predicted"/>
<sequence>MYAPATVRQCHTIEKTPYRLSRGRRLHASDTIQTSACTGHYTKDKHSEFAGSKQSGGCKWHPKQRITCSDPFLPLSNRFTVLEGRFQKAHTKGSLNSLADGLSPRII</sequence>
<organism evidence="1 2">
    <name type="scientific">Araneus ventricosus</name>
    <name type="common">Orbweaver spider</name>
    <name type="synonym">Epeira ventricosa</name>
    <dbReference type="NCBI Taxonomy" id="182803"/>
    <lineage>
        <taxon>Eukaryota</taxon>
        <taxon>Metazoa</taxon>
        <taxon>Ecdysozoa</taxon>
        <taxon>Arthropoda</taxon>
        <taxon>Chelicerata</taxon>
        <taxon>Arachnida</taxon>
        <taxon>Araneae</taxon>
        <taxon>Araneomorphae</taxon>
        <taxon>Entelegynae</taxon>
        <taxon>Araneoidea</taxon>
        <taxon>Araneidae</taxon>
        <taxon>Araneus</taxon>
    </lineage>
</organism>
<name>A0A4Y2PB07_ARAVE</name>
<dbReference type="Proteomes" id="UP000499080">
    <property type="component" value="Unassembled WGS sequence"/>
</dbReference>
<gene>
    <name evidence="1" type="ORF">AVEN_209548_1</name>
</gene>